<evidence type="ECO:0000313" key="3">
    <source>
        <dbReference type="Proteomes" id="UP001370100"/>
    </source>
</evidence>
<dbReference type="InterPro" id="IPR037523">
    <property type="entry name" value="VOC_core"/>
</dbReference>
<dbReference type="Pfam" id="PF00903">
    <property type="entry name" value="Glyoxalase"/>
    <property type="match status" value="1"/>
</dbReference>
<evidence type="ECO:0000259" key="1">
    <source>
        <dbReference type="PROSITE" id="PS51819"/>
    </source>
</evidence>
<dbReference type="PROSITE" id="PS51819">
    <property type="entry name" value="VOC"/>
    <property type="match status" value="1"/>
</dbReference>
<dbReference type="EMBL" id="JBBEGL010000004">
    <property type="protein sequence ID" value="MEJ2888338.1"/>
    <property type="molecule type" value="Genomic_DNA"/>
</dbReference>
<feature type="domain" description="VOC" evidence="1">
    <location>
        <begin position="6"/>
        <end position="125"/>
    </location>
</feature>
<dbReference type="CDD" id="cd06587">
    <property type="entry name" value="VOC"/>
    <property type="match status" value="1"/>
</dbReference>
<proteinExistence type="predicted"/>
<accession>A0ABU8N9J8</accession>
<organism evidence="2 3">
    <name type="scientific">Actinomycetospora aeridis</name>
    <dbReference type="NCBI Taxonomy" id="3129231"/>
    <lineage>
        <taxon>Bacteria</taxon>
        <taxon>Bacillati</taxon>
        <taxon>Actinomycetota</taxon>
        <taxon>Actinomycetes</taxon>
        <taxon>Pseudonocardiales</taxon>
        <taxon>Pseudonocardiaceae</taxon>
        <taxon>Actinomycetospora</taxon>
    </lineage>
</organism>
<protein>
    <submittedName>
        <fullName evidence="2">VOC family protein</fullName>
    </submittedName>
</protein>
<name>A0ABU8N9J8_9PSEU</name>
<dbReference type="Proteomes" id="UP001370100">
    <property type="component" value="Unassembled WGS sequence"/>
</dbReference>
<dbReference type="RefSeq" id="WP_337714799.1">
    <property type="nucleotide sequence ID" value="NZ_JBBEGL010000004.1"/>
</dbReference>
<dbReference type="InterPro" id="IPR029068">
    <property type="entry name" value="Glyas_Bleomycin-R_OHBP_Dase"/>
</dbReference>
<dbReference type="SUPFAM" id="SSF54593">
    <property type="entry name" value="Glyoxalase/Bleomycin resistance protein/Dihydroxybiphenyl dioxygenase"/>
    <property type="match status" value="1"/>
</dbReference>
<evidence type="ECO:0000313" key="2">
    <source>
        <dbReference type="EMBL" id="MEJ2888338.1"/>
    </source>
</evidence>
<sequence length="129" mass="13571">MGALGSAGLLGFVGVSDLDAAQRFYGDVLGLDLSDERPFALVGDVGGTMLRITEVPEPAAAPYTVLGWSVPDIAAAVDELTARGVAFTRYEFMDQDERGIWTAPGGARIAWFLDPDGNNLSLAELAPGR</sequence>
<keyword evidence="3" id="KW-1185">Reference proteome</keyword>
<comment type="caution">
    <text evidence="2">The sequence shown here is derived from an EMBL/GenBank/DDBJ whole genome shotgun (WGS) entry which is preliminary data.</text>
</comment>
<reference evidence="2 3" key="1">
    <citation type="submission" date="2024-03" db="EMBL/GenBank/DDBJ databases">
        <title>Actinomycetospora sp. OC33-EN06, a novel actinomycete isolated from wild orchid (Aerides multiflora).</title>
        <authorList>
            <person name="Suriyachadkun C."/>
        </authorList>
    </citation>
    <scope>NUCLEOTIDE SEQUENCE [LARGE SCALE GENOMIC DNA]</scope>
    <source>
        <strain evidence="2 3">OC33-EN06</strain>
    </source>
</reference>
<dbReference type="Gene3D" id="3.10.180.10">
    <property type="entry name" value="2,3-Dihydroxybiphenyl 1,2-Dioxygenase, domain 1"/>
    <property type="match status" value="1"/>
</dbReference>
<dbReference type="InterPro" id="IPR004360">
    <property type="entry name" value="Glyas_Fos-R_dOase_dom"/>
</dbReference>
<gene>
    <name evidence="2" type="ORF">WCD41_17900</name>
</gene>